<keyword evidence="5 6" id="KW-0408">Iron</keyword>
<feature type="binding site" evidence="6">
    <location>
        <position position="315"/>
    </location>
    <ligand>
        <name>Fe cation</name>
        <dbReference type="ChEBI" id="CHEBI:24875"/>
        <note>catalytic</note>
    </ligand>
</feature>
<dbReference type="InterPro" id="IPR004574">
    <property type="entry name" value="Alkb"/>
</dbReference>
<dbReference type="PANTHER" id="PTHR16557">
    <property type="entry name" value="ALKYLATED DNA REPAIR PROTEIN ALKB-RELATED"/>
    <property type="match status" value="1"/>
</dbReference>
<evidence type="ECO:0000313" key="9">
    <source>
        <dbReference type="EMBL" id="KAK1362735.1"/>
    </source>
</evidence>
<name>A0AAD8H896_9APIA</name>
<evidence type="ECO:0000256" key="1">
    <source>
        <dbReference type="ARBA" id="ARBA00007879"/>
    </source>
</evidence>
<accession>A0AAD8H896</accession>
<feature type="compositionally biased region" description="Basic and acidic residues" evidence="7">
    <location>
        <begin position="33"/>
        <end position="48"/>
    </location>
</feature>
<evidence type="ECO:0000256" key="3">
    <source>
        <dbReference type="ARBA" id="ARBA00022964"/>
    </source>
</evidence>
<dbReference type="GO" id="GO:0008198">
    <property type="term" value="F:ferrous iron binding"/>
    <property type="evidence" value="ECO:0007669"/>
    <property type="project" value="TreeGrafter"/>
</dbReference>
<feature type="binding site" evidence="6">
    <location>
        <position position="317"/>
    </location>
    <ligand>
        <name>Fe cation</name>
        <dbReference type="ChEBI" id="CHEBI:24875"/>
        <note>catalytic</note>
    </ligand>
</feature>
<dbReference type="GO" id="GO:0035513">
    <property type="term" value="P:oxidative RNA demethylation"/>
    <property type="evidence" value="ECO:0007669"/>
    <property type="project" value="TreeGrafter"/>
</dbReference>
<dbReference type="GO" id="GO:0005737">
    <property type="term" value="C:cytoplasm"/>
    <property type="evidence" value="ECO:0007669"/>
    <property type="project" value="TreeGrafter"/>
</dbReference>
<dbReference type="InterPro" id="IPR027450">
    <property type="entry name" value="AlkB-like"/>
</dbReference>
<reference evidence="9" key="1">
    <citation type="submission" date="2023-02" db="EMBL/GenBank/DDBJ databases">
        <title>Genome of toxic invasive species Heracleum sosnowskyi carries increased number of genes despite the absence of recent whole-genome duplications.</title>
        <authorList>
            <person name="Schelkunov M."/>
            <person name="Shtratnikova V."/>
            <person name="Makarenko M."/>
            <person name="Klepikova A."/>
            <person name="Omelchenko D."/>
            <person name="Novikova G."/>
            <person name="Obukhova E."/>
            <person name="Bogdanov V."/>
            <person name="Penin A."/>
            <person name="Logacheva M."/>
        </authorList>
    </citation>
    <scope>NUCLEOTIDE SEQUENCE</scope>
    <source>
        <strain evidence="9">Hsosn_3</strain>
        <tissue evidence="9">Leaf</tissue>
    </source>
</reference>
<sequence>MNRENMMTRARGRSSPSTHTNSHVGVDVSSSDGHLDGKGNKSRIHEHAAGGSSANGLSGQFNKSVSVGSSSVDFGKPKPVPVEGLNTSKHLVGEPTCKFTNDRQLPTQSNDHTENNVNLQEPELSQLSKVLIEATSHERGTNCSSEEPFEICLKKSGTPKLKSSLIVLNREKRNENKLSMGGLAAKILRPGMVLLKNFISLKDQVEIVQTCQKLGKGNGGFYQPGYGDGAKKMMCLGKNWDPRTCSYGERRPVDGAEPPPIPGEFHKLVQKAIQNTHAYLLEEVGQKNVESVLPSMTPDICIVNFYTSTGRLGLHKDKAESQHSLNRGLPVVSISIGDSAEFFYCDQRDINKAEKVVLGSGDVLIFGGKSRHVYHGVTSILTKTAPHALLQETGLRPGRLNLTFRKY</sequence>
<evidence type="ECO:0000256" key="6">
    <source>
        <dbReference type="PIRSR" id="PIRSR604574-2"/>
    </source>
</evidence>
<gene>
    <name evidence="9" type="ORF">POM88_038296</name>
</gene>
<dbReference type="AlphaFoldDB" id="A0AAD8H896"/>
<organism evidence="9 10">
    <name type="scientific">Heracleum sosnowskyi</name>
    <dbReference type="NCBI Taxonomy" id="360622"/>
    <lineage>
        <taxon>Eukaryota</taxon>
        <taxon>Viridiplantae</taxon>
        <taxon>Streptophyta</taxon>
        <taxon>Embryophyta</taxon>
        <taxon>Tracheophyta</taxon>
        <taxon>Spermatophyta</taxon>
        <taxon>Magnoliopsida</taxon>
        <taxon>eudicotyledons</taxon>
        <taxon>Gunneridae</taxon>
        <taxon>Pentapetalae</taxon>
        <taxon>asterids</taxon>
        <taxon>campanulids</taxon>
        <taxon>Apiales</taxon>
        <taxon>Apiaceae</taxon>
        <taxon>Apioideae</taxon>
        <taxon>apioid superclade</taxon>
        <taxon>Tordylieae</taxon>
        <taxon>Tordyliinae</taxon>
        <taxon>Heracleum</taxon>
    </lineage>
</organism>
<feature type="compositionally biased region" description="Low complexity" evidence="7">
    <location>
        <begin position="22"/>
        <end position="32"/>
    </location>
</feature>
<evidence type="ECO:0000313" key="10">
    <source>
        <dbReference type="Proteomes" id="UP001237642"/>
    </source>
</evidence>
<keyword evidence="2 6" id="KW-0479">Metal-binding</keyword>
<dbReference type="PANTHER" id="PTHR16557:SF2">
    <property type="entry name" value="NUCLEIC ACID DIOXYGENASE ALKBH1"/>
    <property type="match status" value="1"/>
</dbReference>
<dbReference type="GO" id="GO:0035515">
    <property type="term" value="F:oxidative RNA demethylase activity"/>
    <property type="evidence" value="ECO:0007669"/>
    <property type="project" value="TreeGrafter"/>
</dbReference>
<comment type="cofactor">
    <cofactor evidence="6">
        <name>Fe(2+)</name>
        <dbReference type="ChEBI" id="CHEBI:29033"/>
    </cofactor>
    <text evidence="6">Binds 1 Fe(2+) ion per subunit.</text>
</comment>
<proteinExistence type="inferred from homology"/>
<evidence type="ECO:0000259" key="8">
    <source>
        <dbReference type="PROSITE" id="PS51471"/>
    </source>
</evidence>
<evidence type="ECO:0000256" key="5">
    <source>
        <dbReference type="ARBA" id="ARBA00023004"/>
    </source>
</evidence>
<dbReference type="InterPro" id="IPR005123">
    <property type="entry name" value="Oxoglu/Fe-dep_dioxygenase_dom"/>
</dbReference>
<dbReference type="GO" id="GO:0035516">
    <property type="term" value="F:broad specificity oxidative DNA demethylase activity"/>
    <property type="evidence" value="ECO:0007669"/>
    <property type="project" value="TreeGrafter"/>
</dbReference>
<dbReference type="Pfam" id="PF13532">
    <property type="entry name" value="2OG-FeII_Oxy_2"/>
    <property type="match status" value="1"/>
</dbReference>
<keyword evidence="10" id="KW-1185">Reference proteome</keyword>
<dbReference type="SUPFAM" id="SSF51197">
    <property type="entry name" value="Clavaminate synthase-like"/>
    <property type="match status" value="1"/>
</dbReference>
<reference evidence="9" key="2">
    <citation type="submission" date="2023-05" db="EMBL/GenBank/DDBJ databases">
        <authorList>
            <person name="Schelkunov M.I."/>
        </authorList>
    </citation>
    <scope>NUCLEOTIDE SEQUENCE</scope>
    <source>
        <strain evidence="9">Hsosn_3</strain>
        <tissue evidence="9">Leaf</tissue>
    </source>
</reference>
<keyword evidence="3" id="KW-0223">Dioxygenase</keyword>
<dbReference type="PROSITE" id="PS51471">
    <property type="entry name" value="FE2OG_OXY"/>
    <property type="match status" value="1"/>
</dbReference>
<feature type="compositionally biased region" description="Low complexity" evidence="7">
    <location>
        <begin position="49"/>
        <end position="72"/>
    </location>
</feature>
<feature type="binding site" evidence="6">
    <location>
        <position position="375"/>
    </location>
    <ligand>
        <name>Fe cation</name>
        <dbReference type="ChEBI" id="CHEBI:24875"/>
        <note>catalytic</note>
    </ligand>
</feature>
<evidence type="ECO:0000256" key="4">
    <source>
        <dbReference type="ARBA" id="ARBA00023002"/>
    </source>
</evidence>
<comment type="caution">
    <text evidence="9">The sequence shown here is derived from an EMBL/GenBank/DDBJ whole genome shotgun (WGS) entry which is preliminary data.</text>
</comment>
<evidence type="ECO:0000256" key="2">
    <source>
        <dbReference type="ARBA" id="ARBA00022723"/>
    </source>
</evidence>
<feature type="region of interest" description="Disordered" evidence="7">
    <location>
        <begin position="1"/>
        <end position="88"/>
    </location>
</feature>
<keyword evidence="4" id="KW-0560">Oxidoreductase</keyword>
<protein>
    <submittedName>
        <fullName evidence="9">DNA oxidative demethylase</fullName>
    </submittedName>
</protein>
<feature type="domain" description="Fe2OG dioxygenase" evidence="8">
    <location>
        <begin position="297"/>
        <end position="407"/>
    </location>
</feature>
<dbReference type="EMBL" id="JAUIZM010000009">
    <property type="protein sequence ID" value="KAK1362735.1"/>
    <property type="molecule type" value="Genomic_DNA"/>
</dbReference>
<dbReference type="InterPro" id="IPR037151">
    <property type="entry name" value="AlkB-like_sf"/>
</dbReference>
<comment type="similarity">
    <text evidence="1">Belongs to the alkB family.</text>
</comment>
<evidence type="ECO:0000256" key="7">
    <source>
        <dbReference type="SAM" id="MobiDB-lite"/>
    </source>
</evidence>
<dbReference type="Gene3D" id="2.60.120.590">
    <property type="entry name" value="Alpha-ketoglutarate-dependent dioxygenase AlkB-like"/>
    <property type="match status" value="1"/>
</dbReference>
<dbReference type="Proteomes" id="UP001237642">
    <property type="component" value="Unassembled WGS sequence"/>
</dbReference>